<protein>
    <recommendedName>
        <fullName evidence="8">GH16 domain-containing protein</fullName>
    </recommendedName>
</protein>
<feature type="domain" description="CBM39" evidence="5">
    <location>
        <begin position="41"/>
        <end position="148"/>
    </location>
</feature>
<keyword evidence="2" id="KW-0399">Innate immunity</keyword>
<dbReference type="GO" id="GO:0045087">
    <property type="term" value="P:innate immune response"/>
    <property type="evidence" value="ECO:0007669"/>
    <property type="project" value="UniProtKB-KW"/>
</dbReference>
<dbReference type="SUPFAM" id="SSF49899">
    <property type="entry name" value="Concanavalin A-like lectins/glucanases"/>
    <property type="match status" value="1"/>
</dbReference>
<dbReference type="InterPro" id="IPR050546">
    <property type="entry name" value="Glycosyl_Hydrlase_16"/>
</dbReference>
<dbReference type="PANTHER" id="PTHR10963">
    <property type="entry name" value="GLYCOSYL HYDROLASE-RELATED"/>
    <property type="match status" value="1"/>
</dbReference>
<accession>A0A9N9RV96</accession>
<dbReference type="InterPro" id="IPR043030">
    <property type="entry name" value="BGBP_N_sf"/>
</dbReference>
<evidence type="ECO:0000259" key="5">
    <source>
        <dbReference type="PROSITE" id="PS51969"/>
    </source>
</evidence>
<evidence type="ECO:0000256" key="2">
    <source>
        <dbReference type="ARBA" id="ARBA00022588"/>
    </source>
</evidence>
<sequence>MYVEHNNFGYYTSQNVKVKDIDYALEQKPSENPTPPILKKIMYPDVNVKLLSPNGIRFSIEEDADIINNVKLIIFASKAIANNSKLIEVPLIKTDNGMWIYELPTTPLKADDFIEYWLYGERYGVGFFTNHVIQLKDLQVYQPDEMSKSLTTDTLKVAYPDVDILMIRDDWIRFSLQETSDAYTSVKILFFAPIYKNSKFIEYDLNRDDSERLWIYEMQNVPLKFNDVIEYWIYAENSNVGFFDSKVVRVQDIIDNHSSDLQRSLPHVTINNTYPIIDVKIEETKTIQFSLQEDSDAYNDVKILLFSPNIAINKSQGFIENQMKRDDNGLWFHQIQTSIPLKYNDVIEYWVYVENSHVSFFSNGVFKVQDIAASFNEETTTPASATTTTSTTTEIPINCEVSVSTVNGKSVGCKNSIIFNEDFNSDNLKYWNFDTRYPLDDMLSDAEFVVYEKRPETSFIRDDMLSLKAESLKRLLGFDDVRIRVGNYKLKERCTPLTNDVELECERQARFGYILPPVTSAYLTTRNKFSFMYGKVVARVRGPVGDWLYGQITLQPQQKLDEKSNEVSNITSQHLKVFFSRGNENLKDDTEEVGGRTVYGGAILSKNPKNNLKWLKMKNFPSTHLGNDFHIYELLWTPSEISLSIDGIKYGSLNTNLRESAMAARIKSAVNWANNGPFDKEHFISINLAAGGVKNFYSFNSTLLNGIALEPKPWNDTDPRALLNFYLAHDKWYQTWKRPSLDVDYIKIYAV</sequence>
<keyword evidence="3" id="KW-0391">Immunity</keyword>
<name>A0A9N9RV96_9DIPT</name>
<dbReference type="Gene3D" id="2.60.120.200">
    <property type="match status" value="1"/>
</dbReference>
<evidence type="ECO:0000256" key="1">
    <source>
        <dbReference type="ARBA" id="ARBA00008781"/>
    </source>
</evidence>
<dbReference type="GO" id="GO:0004553">
    <property type="term" value="F:hydrolase activity, hydrolyzing O-glycosyl compounds"/>
    <property type="evidence" value="ECO:0007669"/>
    <property type="project" value="InterPro"/>
</dbReference>
<dbReference type="GO" id="GO:0005975">
    <property type="term" value="P:carbohydrate metabolic process"/>
    <property type="evidence" value="ECO:0007669"/>
    <property type="project" value="InterPro"/>
</dbReference>
<dbReference type="Proteomes" id="UP001153620">
    <property type="component" value="Chromosome 2"/>
</dbReference>
<dbReference type="InterPro" id="IPR013320">
    <property type="entry name" value="ConA-like_dom_sf"/>
</dbReference>
<evidence type="ECO:0000313" key="7">
    <source>
        <dbReference type="Proteomes" id="UP001153620"/>
    </source>
</evidence>
<dbReference type="PANTHER" id="PTHR10963:SF60">
    <property type="entry name" value="GRAM-NEGATIVE BACTERIA-BINDING PROTEIN 1-RELATED"/>
    <property type="match status" value="1"/>
</dbReference>
<dbReference type="InterPro" id="IPR000757">
    <property type="entry name" value="Beta-glucanase-like"/>
</dbReference>
<evidence type="ECO:0000256" key="3">
    <source>
        <dbReference type="ARBA" id="ARBA00022859"/>
    </source>
</evidence>
<evidence type="ECO:0008006" key="8">
    <source>
        <dbReference type="Google" id="ProtNLM"/>
    </source>
</evidence>
<dbReference type="Gene3D" id="2.60.40.2140">
    <property type="entry name" value="Beta-1,3-glucan-recognition protein, N-terminal domain"/>
    <property type="match status" value="1"/>
</dbReference>
<dbReference type="PROSITE" id="PS51762">
    <property type="entry name" value="GH16_2"/>
    <property type="match status" value="1"/>
</dbReference>
<dbReference type="AlphaFoldDB" id="A0A9N9RV96"/>
<dbReference type="InterPro" id="IPR031756">
    <property type="entry name" value="BGBP_N"/>
</dbReference>
<dbReference type="Pfam" id="PF15886">
    <property type="entry name" value="CBM39"/>
    <property type="match status" value="1"/>
</dbReference>
<reference evidence="6" key="2">
    <citation type="submission" date="2022-10" db="EMBL/GenBank/DDBJ databases">
        <authorList>
            <consortium name="ENA_rothamsted_submissions"/>
            <consortium name="culmorum"/>
            <person name="King R."/>
        </authorList>
    </citation>
    <scope>NUCLEOTIDE SEQUENCE</scope>
</reference>
<evidence type="ECO:0000313" key="6">
    <source>
        <dbReference type="EMBL" id="CAG9805769.1"/>
    </source>
</evidence>
<keyword evidence="7" id="KW-1185">Reference proteome</keyword>
<comment type="similarity">
    <text evidence="1">Belongs to the insect beta-1,3-glucan binding protein family.</text>
</comment>
<organism evidence="6 7">
    <name type="scientific">Chironomus riparius</name>
    <dbReference type="NCBI Taxonomy" id="315576"/>
    <lineage>
        <taxon>Eukaryota</taxon>
        <taxon>Metazoa</taxon>
        <taxon>Ecdysozoa</taxon>
        <taxon>Arthropoda</taxon>
        <taxon>Hexapoda</taxon>
        <taxon>Insecta</taxon>
        <taxon>Pterygota</taxon>
        <taxon>Neoptera</taxon>
        <taxon>Endopterygota</taxon>
        <taxon>Diptera</taxon>
        <taxon>Nematocera</taxon>
        <taxon>Chironomoidea</taxon>
        <taxon>Chironomidae</taxon>
        <taxon>Chironominae</taxon>
        <taxon>Chironomus</taxon>
    </lineage>
</organism>
<evidence type="ECO:0000259" key="4">
    <source>
        <dbReference type="PROSITE" id="PS51762"/>
    </source>
</evidence>
<gene>
    <name evidence="6" type="ORF">CHIRRI_LOCUS8637</name>
</gene>
<proteinExistence type="inferred from homology"/>
<reference evidence="6" key="1">
    <citation type="submission" date="2022-01" db="EMBL/GenBank/DDBJ databases">
        <authorList>
            <person name="King R."/>
        </authorList>
    </citation>
    <scope>NUCLEOTIDE SEQUENCE</scope>
</reference>
<dbReference type="GO" id="GO:0030246">
    <property type="term" value="F:carbohydrate binding"/>
    <property type="evidence" value="ECO:0007669"/>
    <property type="project" value="InterPro"/>
</dbReference>
<dbReference type="OrthoDB" id="7789468at2759"/>
<feature type="domain" description="GH16" evidence="4">
    <location>
        <begin position="388"/>
        <end position="751"/>
    </location>
</feature>
<dbReference type="EMBL" id="OU895878">
    <property type="protein sequence ID" value="CAG9805769.1"/>
    <property type="molecule type" value="Genomic_DNA"/>
</dbReference>
<dbReference type="PROSITE" id="PS51969">
    <property type="entry name" value="CBM39"/>
    <property type="match status" value="1"/>
</dbReference>